<feature type="domain" description="UspA" evidence="2">
    <location>
        <begin position="3"/>
        <end position="139"/>
    </location>
</feature>
<dbReference type="PANTHER" id="PTHR46268:SF6">
    <property type="entry name" value="UNIVERSAL STRESS PROTEIN UP12"/>
    <property type="match status" value="1"/>
</dbReference>
<keyword evidence="4" id="KW-1185">Reference proteome</keyword>
<dbReference type="RefSeq" id="WP_375252898.1">
    <property type="nucleotide sequence ID" value="NZ_JBHSHB010000008.1"/>
</dbReference>
<evidence type="ECO:0000313" key="4">
    <source>
        <dbReference type="Proteomes" id="UP001595878"/>
    </source>
</evidence>
<name>A0ABV9L7I9_9FLAO</name>
<dbReference type="SUPFAM" id="SSF52402">
    <property type="entry name" value="Adenine nucleotide alpha hydrolases-like"/>
    <property type="match status" value="2"/>
</dbReference>
<evidence type="ECO:0000259" key="2">
    <source>
        <dbReference type="Pfam" id="PF00582"/>
    </source>
</evidence>
<dbReference type="Proteomes" id="UP001595878">
    <property type="component" value="Unassembled WGS sequence"/>
</dbReference>
<organism evidence="3 4">
    <name type="scientific">Dokdonia genika</name>
    <dbReference type="NCBI Taxonomy" id="308113"/>
    <lineage>
        <taxon>Bacteria</taxon>
        <taxon>Pseudomonadati</taxon>
        <taxon>Bacteroidota</taxon>
        <taxon>Flavobacteriia</taxon>
        <taxon>Flavobacteriales</taxon>
        <taxon>Flavobacteriaceae</taxon>
        <taxon>Dokdonia</taxon>
    </lineage>
</organism>
<evidence type="ECO:0000313" key="3">
    <source>
        <dbReference type="EMBL" id="MFC4689877.1"/>
    </source>
</evidence>
<reference evidence="4" key="1">
    <citation type="journal article" date="2019" name="Int. J. Syst. Evol. Microbiol.">
        <title>The Global Catalogue of Microorganisms (GCM) 10K type strain sequencing project: providing services to taxonomists for standard genome sequencing and annotation.</title>
        <authorList>
            <consortium name="The Broad Institute Genomics Platform"/>
            <consortium name="The Broad Institute Genome Sequencing Center for Infectious Disease"/>
            <person name="Wu L."/>
            <person name="Ma J."/>
        </authorList>
    </citation>
    <scope>NUCLEOTIDE SEQUENCE [LARGE SCALE GENOMIC DNA]</scope>
    <source>
        <strain evidence="4">CGMCC 4.7427</strain>
    </source>
</reference>
<comment type="similarity">
    <text evidence="1">Belongs to the universal stress protein A family.</text>
</comment>
<gene>
    <name evidence="3" type="ORF">ACFO5T_05495</name>
</gene>
<sequence>MAHILVPTDFSDYAYNALYYATRLYPNEKCEITLVHTFEDQFSTSTSRIDIGRNEKLYDELEHKALDKLKSQKEKIKRDRDDIDLDVQILASAQPLFKMVNRLITQSSIDFIVMGTKGASGLKEVFVGSQAVKLINKVKPIPLFLVPVASELGEPSNIAYATDLKIDYAQYPLEIVKEVMRAHKAKLHITHIYNQISPGNTVENNYRKLKDKLADVEYNTHWLSSETGMETAVATFVAEHKINLLVLMFHKRGFLKKLFKKSFVETSCFHTDIPLLVLPESY</sequence>
<dbReference type="InterPro" id="IPR006016">
    <property type="entry name" value="UspA"/>
</dbReference>
<dbReference type="Gene3D" id="3.40.50.620">
    <property type="entry name" value="HUPs"/>
    <property type="match status" value="2"/>
</dbReference>
<comment type="caution">
    <text evidence="3">The sequence shown here is derived from an EMBL/GenBank/DDBJ whole genome shotgun (WGS) entry which is preliminary data.</text>
</comment>
<dbReference type="CDD" id="cd00293">
    <property type="entry name" value="USP-like"/>
    <property type="match status" value="1"/>
</dbReference>
<dbReference type="PANTHER" id="PTHR46268">
    <property type="entry name" value="STRESS RESPONSE PROTEIN NHAX"/>
    <property type="match status" value="1"/>
</dbReference>
<dbReference type="InterPro" id="IPR014729">
    <property type="entry name" value="Rossmann-like_a/b/a_fold"/>
</dbReference>
<evidence type="ECO:0000256" key="1">
    <source>
        <dbReference type="ARBA" id="ARBA00008791"/>
    </source>
</evidence>
<protein>
    <submittedName>
        <fullName evidence="3">Universal stress protein</fullName>
    </submittedName>
</protein>
<proteinExistence type="inferred from homology"/>
<accession>A0ABV9L7I9</accession>
<dbReference type="Pfam" id="PF00582">
    <property type="entry name" value="Usp"/>
    <property type="match status" value="1"/>
</dbReference>
<dbReference type="EMBL" id="JBHSHB010000008">
    <property type="protein sequence ID" value="MFC4689877.1"/>
    <property type="molecule type" value="Genomic_DNA"/>
</dbReference>